<dbReference type="InterPro" id="IPR012902">
    <property type="entry name" value="N_methyl_site"/>
</dbReference>
<reference evidence="12" key="1">
    <citation type="submission" date="2020-04" db="EMBL/GenBank/DDBJ databases">
        <title>Description of Shewanella salipaludis sp. nov., isolated from a salt marsh.</title>
        <authorList>
            <person name="Park S."/>
            <person name="Yoon J.-H."/>
        </authorList>
    </citation>
    <scope>NUCLEOTIDE SEQUENCE</scope>
    <source>
        <strain evidence="12">SHSM-M6</strain>
    </source>
</reference>
<dbReference type="GO" id="GO:0015628">
    <property type="term" value="P:protein secretion by the type II secretion system"/>
    <property type="evidence" value="ECO:0007669"/>
    <property type="project" value="InterPro"/>
</dbReference>
<dbReference type="NCBIfam" id="TIGR02532">
    <property type="entry name" value="IV_pilin_GFxxxE"/>
    <property type="match status" value="1"/>
</dbReference>
<keyword evidence="5" id="KW-0488">Methylation</keyword>
<name>A0A972JNG7_9GAMM</name>
<dbReference type="EMBL" id="JAAXYH010000010">
    <property type="protein sequence ID" value="NMH66156.1"/>
    <property type="molecule type" value="Genomic_DNA"/>
</dbReference>
<evidence type="ECO:0000256" key="1">
    <source>
        <dbReference type="ARBA" id="ARBA00004377"/>
    </source>
</evidence>
<dbReference type="Gene3D" id="2.10.70.20">
    <property type="entry name" value="gspk-gspi-gspj complex like domains"/>
    <property type="match status" value="1"/>
</dbReference>
<dbReference type="Gene3D" id="3.10.610.10">
    <property type="entry name" value="GSPII I/J protein-like"/>
    <property type="match status" value="1"/>
</dbReference>
<evidence type="ECO:0000313" key="12">
    <source>
        <dbReference type="EMBL" id="NMH66156.1"/>
    </source>
</evidence>
<proteinExistence type="inferred from homology"/>
<evidence type="ECO:0000256" key="7">
    <source>
        <dbReference type="ARBA" id="ARBA00022692"/>
    </source>
</evidence>
<dbReference type="PROSITE" id="PS00409">
    <property type="entry name" value="PROKAR_NTER_METHYL"/>
    <property type="match status" value="1"/>
</dbReference>
<gene>
    <name evidence="12" type="primary">gspJ</name>
    <name evidence="12" type="ORF">HC757_13405</name>
</gene>
<keyword evidence="4" id="KW-1003">Cell membrane</keyword>
<keyword evidence="13" id="KW-1185">Reference proteome</keyword>
<dbReference type="SUPFAM" id="SSF54523">
    <property type="entry name" value="Pili subunits"/>
    <property type="match status" value="1"/>
</dbReference>
<evidence type="ECO:0000256" key="2">
    <source>
        <dbReference type="ARBA" id="ARBA00011084"/>
    </source>
</evidence>
<evidence type="ECO:0000256" key="5">
    <source>
        <dbReference type="ARBA" id="ARBA00022481"/>
    </source>
</evidence>
<dbReference type="GO" id="GO:0015627">
    <property type="term" value="C:type II protein secretion system complex"/>
    <property type="evidence" value="ECO:0007669"/>
    <property type="project" value="InterPro"/>
</dbReference>
<feature type="region of interest" description="Disordered" evidence="10">
    <location>
        <begin position="225"/>
        <end position="284"/>
    </location>
</feature>
<evidence type="ECO:0000256" key="11">
    <source>
        <dbReference type="SAM" id="Phobius"/>
    </source>
</evidence>
<dbReference type="InterPro" id="IPR045584">
    <property type="entry name" value="Pilin-like"/>
</dbReference>
<comment type="similarity">
    <text evidence="2">Belongs to the GSP J family.</text>
</comment>
<dbReference type="GO" id="GO:0005886">
    <property type="term" value="C:plasma membrane"/>
    <property type="evidence" value="ECO:0007669"/>
    <property type="project" value="UniProtKB-SubCell"/>
</dbReference>
<dbReference type="Pfam" id="PF11612">
    <property type="entry name" value="T2SSJ"/>
    <property type="match status" value="1"/>
</dbReference>
<evidence type="ECO:0000256" key="3">
    <source>
        <dbReference type="ARBA" id="ARBA00021539"/>
    </source>
</evidence>
<evidence type="ECO:0000256" key="6">
    <source>
        <dbReference type="ARBA" id="ARBA00022519"/>
    </source>
</evidence>
<feature type="transmembrane region" description="Helical" evidence="11">
    <location>
        <begin position="34"/>
        <end position="58"/>
    </location>
</feature>
<keyword evidence="9 11" id="KW-0472">Membrane</keyword>
<keyword evidence="6" id="KW-0997">Cell inner membrane</keyword>
<dbReference type="NCBIfam" id="TIGR01711">
    <property type="entry name" value="gspJ"/>
    <property type="match status" value="1"/>
</dbReference>
<sequence>MCLRQNSLAPANGQAQTGKHSPSRSQTGFTLLEMLIAIAIFAMLGLAANAVLGTVLANDEVTRAFSARLKGLQQGFGAMERDLGQMVARTPRLLEGGRGSTVLQSGNDILGSETEALVFYRLGWLNPDGILPRGSLQSVAYVVQEGRLERWYYPYPEPELGAEPLKTLLMDKVVSVEYSFFIDDKWERKVEATQLPKAIAMEVEIEGLGKIQRKFLLPVGANLTASEDQNNGSGNGSNAGQGSGTNNGSGSGTNRGQGSGTNGSGTNNGSGSGTGSGKNDGGGS</sequence>
<accession>A0A972JNG7</accession>
<protein>
    <recommendedName>
        <fullName evidence="3">Type II secretion system protein J</fullName>
    </recommendedName>
</protein>
<evidence type="ECO:0000313" key="13">
    <source>
        <dbReference type="Proteomes" id="UP000737113"/>
    </source>
</evidence>
<evidence type="ECO:0000256" key="8">
    <source>
        <dbReference type="ARBA" id="ARBA00022989"/>
    </source>
</evidence>
<dbReference type="AlphaFoldDB" id="A0A972JNG7"/>
<dbReference type="PANTHER" id="PTHR39583:SF2">
    <property type="entry name" value="TYPE II SECRETION SYSTEM PROTEIN J"/>
    <property type="match status" value="1"/>
</dbReference>
<keyword evidence="8 11" id="KW-1133">Transmembrane helix</keyword>
<feature type="compositionally biased region" description="Gly residues" evidence="10">
    <location>
        <begin position="233"/>
        <end position="284"/>
    </location>
</feature>
<dbReference type="Proteomes" id="UP000737113">
    <property type="component" value="Unassembled WGS sequence"/>
</dbReference>
<dbReference type="InterPro" id="IPR051621">
    <property type="entry name" value="T2SS_protein_J"/>
</dbReference>
<comment type="subcellular location">
    <subcellularLocation>
        <location evidence="1">Cell inner membrane</location>
        <topology evidence="1">Single-pass membrane protein</topology>
    </subcellularLocation>
</comment>
<evidence type="ECO:0000256" key="4">
    <source>
        <dbReference type="ARBA" id="ARBA00022475"/>
    </source>
</evidence>
<dbReference type="InterPro" id="IPR010055">
    <property type="entry name" value="T2SS_protein-GspJ"/>
</dbReference>
<evidence type="ECO:0000256" key="10">
    <source>
        <dbReference type="SAM" id="MobiDB-lite"/>
    </source>
</evidence>
<dbReference type="Pfam" id="PF07963">
    <property type="entry name" value="N_methyl"/>
    <property type="match status" value="1"/>
</dbReference>
<evidence type="ECO:0000256" key="9">
    <source>
        <dbReference type="ARBA" id="ARBA00023136"/>
    </source>
</evidence>
<comment type="caution">
    <text evidence="12">The sequence shown here is derived from an EMBL/GenBank/DDBJ whole genome shotgun (WGS) entry which is preliminary data.</text>
</comment>
<organism evidence="12 13">
    <name type="scientific">Shewanella salipaludis</name>
    <dbReference type="NCBI Taxonomy" id="2723052"/>
    <lineage>
        <taxon>Bacteria</taxon>
        <taxon>Pseudomonadati</taxon>
        <taxon>Pseudomonadota</taxon>
        <taxon>Gammaproteobacteria</taxon>
        <taxon>Alteromonadales</taxon>
        <taxon>Shewanellaceae</taxon>
        <taxon>Shewanella</taxon>
    </lineage>
</organism>
<keyword evidence="7 11" id="KW-0812">Transmembrane</keyword>
<dbReference type="PANTHER" id="PTHR39583">
    <property type="entry name" value="TYPE II SECRETION SYSTEM PROTEIN J-RELATED"/>
    <property type="match status" value="1"/>
</dbReference>
<feature type="region of interest" description="Disordered" evidence="10">
    <location>
        <begin position="1"/>
        <end position="23"/>
    </location>
</feature>